<evidence type="ECO:0000313" key="2">
    <source>
        <dbReference type="WBParaSite" id="L893_g19892.t1"/>
    </source>
</evidence>
<name>A0A1I7YVC5_9BILA</name>
<accession>A0A1I7YVC5</accession>
<sequence length="442" mass="50493">MDHLSYDLVEEVVTYLPPTDVKTIARVASRSPELEYWGIAAEDQLDNRFLLDVDVIVQELNPEDNDPKVRLSVKKILSDDTEEPWNFKQWRFAWIRNVTIKMCTDAREVTDGVAGMDEVLRVVSLPIDPSAQASLKLTDDCTPTFFIHDTDRDTLGEVPESPVAGLSWKLLWATQKAFAKVDVQHPFFKNARLLEEVVTQYIRCAVFLEELDVHGRWGSSQLASRNLSSEIAPLFGQALGRPLSLRFPSISFRMGDVARILKSWLKSDGIYEEKVISVRRMLVSLSDLTNQKKFSSMVVLSRSGYLAHPSKGSTLCIDHYQMSIEEFEPWHVPVSFEWIDSVIEKWKKGDGFYVYAKHTDLYFVFEEADDWEKLVEKYGPPAKRKGRRSVEILHPKRGRRILGVVQKNDTCALHMHDVLVSFKRLYNVASSGLCDITSLDCS</sequence>
<proteinExistence type="predicted"/>
<organism evidence="1 2">
    <name type="scientific">Steinernema glaseri</name>
    <dbReference type="NCBI Taxonomy" id="37863"/>
    <lineage>
        <taxon>Eukaryota</taxon>
        <taxon>Metazoa</taxon>
        <taxon>Ecdysozoa</taxon>
        <taxon>Nematoda</taxon>
        <taxon>Chromadorea</taxon>
        <taxon>Rhabditida</taxon>
        <taxon>Tylenchina</taxon>
        <taxon>Panagrolaimomorpha</taxon>
        <taxon>Strongyloidoidea</taxon>
        <taxon>Steinernematidae</taxon>
        <taxon>Steinernema</taxon>
    </lineage>
</organism>
<protein>
    <submittedName>
        <fullName evidence="2">F-box domain-containing protein</fullName>
    </submittedName>
</protein>
<reference evidence="2" key="1">
    <citation type="submission" date="2016-11" db="UniProtKB">
        <authorList>
            <consortium name="WormBaseParasite"/>
        </authorList>
    </citation>
    <scope>IDENTIFICATION</scope>
</reference>
<dbReference type="WBParaSite" id="L893_g19892.t1">
    <property type="protein sequence ID" value="L893_g19892.t1"/>
    <property type="gene ID" value="L893_g19892"/>
</dbReference>
<dbReference type="AlphaFoldDB" id="A0A1I7YVC5"/>
<dbReference type="Proteomes" id="UP000095287">
    <property type="component" value="Unplaced"/>
</dbReference>
<evidence type="ECO:0000313" key="1">
    <source>
        <dbReference type="Proteomes" id="UP000095287"/>
    </source>
</evidence>
<keyword evidence="1" id="KW-1185">Reference proteome</keyword>